<reference evidence="3 4" key="1">
    <citation type="submission" date="2018-07" db="EMBL/GenBank/DDBJ databases">
        <title>Exploring interactions and the metabolic potential of the ultra-small soil bacteria Hylemonella gracilis.</title>
        <authorList>
            <person name="Tyc O."/>
            <person name="Kulkarni P."/>
            <person name="Gawehns F."/>
            <person name="Hundscheid M."/>
            <person name="Zweers H."/>
            <person name="Garbeva P."/>
        </authorList>
    </citation>
    <scope>NUCLEOTIDE SEQUENCE [LARGE SCALE GENOMIC DNA]</scope>
    <source>
        <strain evidence="3 4">NS1</strain>
    </source>
</reference>
<dbReference type="InterPro" id="IPR003680">
    <property type="entry name" value="Flavodoxin_fold"/>
</dbReference>
<dbReference type="GO" id="GO:0009055">
    <property type="term" value="F:electron transfer activity"/>
    <property type="evidence" value="ECO:0007669"/>
    <property type="project" value="TreeGrafter"/>
</dbReference>
<sequence>MLTLIYAHPYPLHSRVNRALRQAVDELPGVRTRDLYALYPDFHIDVAAEQAALAESRIIVLQHPMRWYHTPALLSLWFEKVLAYGWAYGHDATGQRARALQGKRLLWAVTAGGAQSAYSPEGYNQHTVHEMGAPIRQTALYCGMEWLEPHVVYGTGQLEVVTLAQAARGYRDRLVELLQEGVA</sequence>
<dbReference type="OrthoDB" id="9798454at2"/>
<name>A0A4P6UFI0_9BURK</name>
<evidence type="ECO:0000313" key="4">
    <source>
        <dbReference type="Proteomes" id="UP000292939"/>
    </source>
</evidence>
<dbReference type="RefSeq" id="WP_131277146.1">
    <property type="nucleotide sequence ID" value="NZ_CP031395.1"/>
</dbReference>
<feature type="domain" description="Flavodoxin-like fold" evidence="2">
    <location>
        <begin position="3"/>
        <end position="173"/>
    </location>
</feature>
<protein>
    <submittedName>
        <fullName evidence="3">Glutathione-regulated potassium-efflux system ancillary protein KefF</fullName>
    </submittedName>
</protein>
<accession>A0A4P6UFI0</accession>
<proteinExistence type="predicted"/>
<evidence type="ECO:0000259" key="2">
    <source>
        <dbReference type="Pfam" id="PF02525"/>
    </source>
</evidence>
<evidence type="ECO:0000313" key="3">
    <source>
        <dbReference type="EMBL" id="QBK03523.1"/>
    </source>
</evidence>
<dbReference type="PANTHER" id="PTHR47307">
    <property type="entry name" value="GLUTATHIONE-REGULATED POTASSIUM-EFFLUX SYSTEM ANCILLARY PROTEIN KEFG"/>
    <property type="match status" value="1"/>
</dbReference>
<dbReference type="EMBL" id="CP031395">
    <property type="protein sequence ID" value="QBK03523.1"/>
    <property type="molecule type" value="Genomic_DNA"/>
</dbReference>
<evidence type="ECO:0000256" key="1">
    <source>
        <dbReference type="ARBA" id="ARBA00023002"/>
    </source>
</evidence>
<gene>
    <name evidence="3" type="ORF">DW355_00950</name>
</gene>
<dbReference type="AlphaFoldDB" id="A0A4P6UFI0"/>
<dbReference type="GO" id="GO:0003955">
    <property type="term" value="F:NAD(P)H dehydrogenase (quinone) activity"/>
    <property type="evidence" value="ECO:0007669"/>
    <property type="project" value="TreeGrafter"/>
</dbReference>
<dbReference type="InterPro" id="IPR046980">
    <property type="entry name" value="KefG/KefF"/>
</dbReference>
<dbReference type="Proteomes" id="UP000292939">
    <property type="component" value="Chromosome"/>
</dbReference>
<dbReference type="KEGG" id="hgr:DW355_00950"/>
<dbReference type="GO" id="GO:0010181">
    <property type="term" value="F:FMN binding"/>
    <property type="evidence" value="ECO:0007669"/>
    <property type="project" value="TreeGrafter"/>
</dbReference>
<organism evidence="3 4">
    <name type="scientific">Hylemonella gracilis</name>
    <dbReference type="NCBI Taxonomy" id="80880"/>
    <lineage>
        <taxon>Bacteria</taxon>
        <taxon>Pseudomonadati</taxon>
        <taxon>Pseudomonadota</taxon>
        <taxon>Betaproteobacteria</taxon>
        <taxon>Burkholderiales</taxon>
        <taxon>Comamonadaceae</taxon>
        <taxon>Hylemonella</taxon>
    </lineage>
</organism>
<dbReference type="Pfam" id="PF02525">
    <property type="entry name" value="Flavodoxin_2"/>
    <property type="match status" value="1"/>
</dbReference>
<dbReference type="InterPro" id="IPR029039">
    <property type="entry name" value="Flavoprotein-like_sf"/>
</dbReference>
<keyword evidence="1" id="KW-0560">Oxidoreductase</keyword>
<dbReference type="PANTHER" id="PTHR47307:SF2">
    <property type="entry name" value="GLUTATHIONE-REGULATED POTASSIUM-EFFLUX SYSTEM ANCILLARY PROTEIN KEFF"/>
    <property type="match status" value="1"/>
</dbReference>
<dbReference type="SUPFAM" id="SSF52218">
    <property type="entry name" value="Flavoproteins"/>
    <property type="match status" value="1"/>
</dbReference>
<dbReference type="Gene3D" id="3.40.50.360">
    <property type="match status" value="1"/>
</dbReference>